<feature type="domain" description="Lipid II isoglutaminyl synthase (glutamine-hydrolyzing) subunit MurT C-terminal" evidence="3">
    <location>
        <begin position="304"/>
        <end position="407"/>
    </location>
</feature>
<dbReference type="InterPro" id="IPR013221">
    <property type="entry name" value="Mur_ligase_cen"/>
</dbReference>
<proteinExistence type="inferred from homology"/>
<feature type="domain" description="Mur ligase central" evidence="2">
    <location>
        <begin position="60"/>
        <end position="180"/>
    </location>
</feature>
<keyword evidence="1" id="KW-0133">Cell shape</keyword>
<reference evidence="4 5" key="1">
    <citation type="submission" date="2020-07" db="EMBL/GenBank/DDBJ databases">
        <title>Sequencing the genomes of 1000 actinobacteria strains.</title>
        <authorList>
            <person name="Klenk H.-P."/>
        </authorList>
    </citation>
    <scope>NUCLEOTIDE SEQUENCE [LARGE SCALE GENOMIC DNA]</scope>
    <source>
        <strain evidence="4 5">DSM 23737</strain>
    </source>
</reference>
<comment type="function">
    <text evidence="1">The lipid II isoglutaminyl synthase complex catalyzes the formation of alpha-D-isoglutamine in the cell wall lipid II stem peptide. The MurT subunit catalyzes the ATP-dependent amidation of D-glutamate residue of lipid II, converting it to an isoglutamine residue.</text>
</comment>
<dbReference type="GO" id="GO:0005524">
    <property type="term" value="F:ATP binding"/>
    <property type="evidence" value="ECO:0007669"/>
    <property type="project" value="UniProtKB-UniRule"/>
</dbReference>
<dbReference type="Gene3D" id="3.40.1190.10">
    <property type="entry name" value="Mur-like, catalytic domain"/>
    <property type="match status" value="1"/>
</dbReference>
<dbReference type="UniPathway" id="UPA00219"/>
<feature type="binding site" evidence="1">
    <location>
        <position position="216"/>
    </location>
    <ligand>
        <name>Zn(2+)</name>
        <dbReference type="ChEBI" id="CHEBI:29105"/>
    </ligand>
</feature>
<dbReference type="InterPro" id="IPR043703">
    <property type="entry name" value="Lipid_II_synth_MurT"/>
</dbReference>
<keyword evidence="1" id="KW-0547">Nucleotide-binding</keyword>
<evidence type="ECO:0000313" key="4">
    <source>
        <dbReference type="EMBL" id="MBA8829588.1"/>
    </source>
</evidence>
<dbReference type="InterPro" id="IPR013564">
    <property type="entry name" value="MurT_C"/>
</dbReference>
<comment type="pathway">
    <text evidence="1">Cell wall biogenesis; peptidoglycan biosynthesis.</text>
</comment>
<organism evidence="4 5">
    <name type="scientific">Alpinimonas psychrophila</name>
    <dbReference type="NCBI Taxonomy" id="748908"/>
    <lineage>
        <taxon>Bacteria</taxon>
        <taxon>Bacillati</taxon>
        <taxon>Actinomycetota</taxon>
        <taxon>Actinomycetes</taxon>
        <taxon>Micrococcales</taxon>
        <taxon>Microbacteriaceae</taxon>
        <taxon>Alpinimonas</taxon>
    </lineage>
</organism>
<keyword evidence="1" id="KW-0479">Metal-binding</keyword>
<accession>A0A7W3JUM9</accession>
<name>A0A7W3JUM9_9MICO</name>
<comment type="catalytic activity">
    <reaction evidence="1">
        <text>beta-D-GlcNAc-(1-&gt;4)-Mur2Ac(oyl-L-Ala-gamma-D-O-P-Glu-L-Lys-D-Ala-D-Ala)-di-trans,octa-cis-undecaprenyl diphosphate + NH4(+) = beta-D-GlcNAc-(1-&gt;4)-Mur2Ac(oyl-L-Ala-D-isoglutaminyl-L-Lys-D-Ala-D-Ala)-di-trans,octa-cis-undecaprenyl diphosphate + phosphate + H(+)</text>
        <dbReference type="Rhea" id="RHEA:57932"/>
        <dbReference type="ChEBI" id="CHEBI:15378"/>
        <dbReference type="ChEBI" id="CHEBI:28938"/>
        <dbReference type="ChEBI" id="CHEBI:43474"/>
        <dbReference type="ChEBI" id="CHEBI:62233"/>
        <dbReference type="ChEBI" id="CHEBI:143132"/>
    </reaction>
</comment>
<dbReference type="InterPro" id="IPR036565">
    <property type="entry name" value="Mur-like_cat_sf"/>
</dbReference>
<feature type="binding site" evidence="1">
    <location>
        <position position="200"/>
    </location>
    <ligand>
        <name>Zn(2+)</name>
        <dbReference type="ChEBI" id="CHEBI:29105"/>
    </ligand>
</feature>
<feature type="binding site" evidence="1">
    <location>
        <position position="213"/>
    </location>
    <ligand>
        <name>Zn(2+)</name>
        <dbReference type="ChEBI" id="CHEBI:29105"/>
    </ligand>
</feature>
<dbReference type="Pfam" id="PF08245">
    <property type="entry name" value="Mur_ligase_M"/>
    <property type="match status" value="1"/>
</dbReference>
<dbReference type="EC" id="6.3.5.13" evidence="1"/>
<dbReference type="SUPFAM" id="SSF53623">
    <property type="entry name" value="MurD-like peptide ligases, catalytic domain"/>
    <property type="match status" value="1"/>
</dbReference>
<dbReference type="Proteomes" id="UP000524237">
    <property type="component" value="Unassembled WGS sequence"/>
</dbReference>
<dbReference type="GO" id="GO:0008360">
    <property type="term" value="P:regulation of cell shape"/>
    <property type="evidence" value="ECO:0007669"/>
    <property type="project" value="UniProtKB-KW"/>
</dbReference>
<dbReference type="EMBL" id="JACGWU010000005">
    <property type="protein sequence ID" value="MBA8829588.1"/>
    <property type="molecule type" value="Genomic_DNA"/>
</dbReference>
<evidence type="ECO:0000256" key="1">
    <source>
        <dbReference type="HAMAP-Rule" id="MF_02214"/>
    </source>
</evidence>
<evidence type="ECO:0000313" key="5">
    <source>
        <dbReference type="Proteomes" id="UP000524237"/>
    </source>
</evidence>
<evidence type="ECO:0000259" key="3">
    <source>
        <dbReference type="Pfam" id="PF08353"/>
    </source>
</evidence>
<comment type="catalytic activity">
    <reaction evidence="1">
        <text>beta-D-GlcNAc-(1-&gt;4)-Mur2Ac(oyl-L-Ala-gamma-D-Glu-L-Lys-D-Ala-D-Ala)-di-trans,octa-cis-undecaprenyl diphosphate + L-glutamine + ATP + H2O = beta-D-GlcNAc-(1-&gt;4)-Mur2Ac(oyl-L-Ala-D-isoglutaminyl-L-Lys-D-Ala-D-Ala)-di-trans,octa-cis-undecaprenyl diphosphate + L-glutamate + ADP + phosphate + H(+)</text>
        <dbReference type="Rhea" id="RHEA:57928"/>
        <dbReference type="ChEBI" id="CHEBI:15377"/>
        <dbReference type="ChEBI" id="CHEBI:15378"/>
        <dbReference type="ChEBI" id="CHEBI:29985"/>
        <dbReference type="ChEBI" id="CHEBI:30616"/>
        <dbReference type="ChEBI" id="CHEBI:43474"/>
        <dbReference type="ChEBI" id="CHEBI:58359"/>
        <dbReference type="ChEBI" id="CHEBI:60033"/>
        <dbReference type="ChEBI" id="CHEBI:62233"/>
        <dbReference type="ChEBI" id="CHEBI:456216"/>
        <dbReference type="EC" id="6.3.5.13"/>
    </reaction>
</comment>
<dbReference type="PANTHER" id="PTHR23135:SF7">
    <property type="entry name" value="LIPID II ISOGLUTAMINYL SYNTHASE (GLUTAMINE-HYDROLYZING) SUBUNIT MURT"/>
    <property type="match status" value="1"/>
</dbReference>
<keyword evidence="1" id="KW-0961">Cell wall biogenesis/degradation</keyword>
<dbReference type="GO" id="GO:0016881">
    <property type="term" value="F:acid-amino acid ligase activity"/>
    <property type="evidence" value="ECO:0007669"/>
    <property type="project" value="InterPro"/>
</dbReference>
<dbReference type="AlphaFoldDB" id="A0A7W3JUM9"/>
<dbReference type="HAMAP" id="MF_02214">
    <property type="entry name" value="Lipid_II_synth_MurT"/>
    <property type="match status" value="1"/>
</dbReference>
<protein>
    <recommendedName>
        <fullName evidence="1">Lipid II isoglutaminyl synthase (glutamine-hydrolyzing) subunit MurT</fullName>
        <ecNumber evidence="1">6.3.5.13</ecNumber>
    </recommendedName>
</protein>
<dbReference type="PANTHER" id="PTHR23135">
    <property type="entry name" value="MUR LIGASE FAMILY MEMBER"/>
    <property type="match status" value="1"/>
</dbReference>
<dbReference type="RefSeq" id="WP_220475912.1">
    <property type="nucleotide sequence ID" value="NZ_JACGWU010000005.1"/>
</dbReference>
<feature type="active site" evidence="1">
    <location>
        <position position="338"/>
    </location>
</feature>
<dbReference type="GO" id="GO:0009252">
    <property type="term" value="P:peptidoglycan biosynthetic process"/>
    <property type="evidence" value="ECO:0007669"/>
    <property type="project" value="UniProtKB-UniRule"/>
</dbReference>
<comment type="similarity">
    <text evidence="1">Belongs to the MurCDEF family. MurT subfamily.</text>
</comment>
<dbReference type="GO" id="GO:0071555">
    <property type="term" value="P:cell wall organization"/>
    <property type="evidence" value="ECO:0007669"/>
    <property type="project" value="UniProtKB-KW"/>
</dbReference>
<keyword evidence="1" id="KW-0862">Zinc</keyword>
<dbReference type="GO" id="GO:0140282">
    <property type="term" value="F:carbon-nitrogen ligase activity on lipid II"/>
    <property type="evidence" value="ECO:0007669"/>
    <property type="project" value="UniProtKB-UniRule"/>
</dbReference>
<keyword evidence="1" id="KW-0436">Ligase</keyword>
<dbReference type="GO" id="GO:0008270">
    <property type="term" value="F:zinc ion binding"/>
    <property type="evidence" value="ECO:0007669"/>
    <property type="project" value="UniProtKB-UniRule"/>
</dbReference>
<evidence type="ECO:0000259" key="2">
    <source>
        <dbReference type="Pfam" id="PF08245"/>
    </source>
</evidence>
<keyword evidence="1" id="KW-0573">Peptidoglycan synthesis</keyword>
<comment type="catalytic activity">
    <reaction evidence="1">
        <text>beta-D-GlcNAc-(1-&gt;4)-Mur2Ac(oyl-L-Ala-gamma-D-Glu-L-Lys-D-Ala-D-Ala)-di-trans,octa-cis-undecaprenyl diphosphate + ATP = beta-D-GlcNAc-(1-&gt;4)-Mur2Ac(oyl-L-Ala-gamma-D-O-P-Glu-L-Lys-D-Ala-D-Ala)-di-trans,octa-cis-undecaprenyl diphosphate + ADP</text>
        <dbReference type="Rhea" id="RHEA:59488"/>
        <dbReference type="ChEBI" id="CHEBI:30616"/>
        <dbReference type="ChEBI" id="CHEBI:60033"/>
        <dbReference type="ChEBI" id="CHEBI:143132"/>
        <dbReference type="ChEBI" id="CHEBI:456216"/>
    </reaction>
</comment>
<keyword evidence="5" id="KW-1185">Reference proteome</keyword>
<comment type="subunit">
    <text evidence="1">Forms a heterodimer with GatD.</text>
</comment>
<dbReference type="Pfam" id="PF08353">
    <property type="entry name" value="MurT_C"/>
    <property type="match status" value="1"/>
</dbReference>
<feature type="binding site" evidence="1">
    <location>
        <position position="197"/>
    </location>
    <ligand>
        <name>Zn(2+)</name>
        <dbReference type="ChEBI" id="CHEBI:29105"/>
    </ligand>
</feature>
<sequence>MNTSLRTKLAVTAGRLAAATSRTLGRGEGMVVGGKVTLGLSPHALADLAGGRVAALVSATNGKTSTTRLLATAASQAGPVATQSTGANMTEGVLWALANGPADAPAILEVDEAYLPRVLAATRPKVVLLANLSRDQLDRMSEVAMLARKWRRMLAENPDVVVVANADDPIVAFAAEKAQQIIWVAAGQEWTADSSVCPECGTLLSRDGTDWSCSGCGRARPKTSWQFEWEKTGTAVGPDGQRYDLASLQLPGRFNASNATMALAVCAELGLDLAKAVTLMSTVTSVSGRFATVVAGSLRIRLLLAKNPAGWSELLDIMPPAPTPVIIIINSNDADGRDPSWLWDVPFERLKGRTVIASGNRRRDLAVRLLHAGVDAVVIEDPFAADAVLPAGTRELAVIDCAATYTAFQKLRDPSNEELAL</sequence>
<keyword evidence="1" id="KW-0067">ATP-binding</keyword>
<comment type="caution">
    <text evidence="4">The sequence shown here is derived from an EMBL/GenBank/DDBJ whole genome shotgun (WGS) entry which is preliminary data.</text>
</comment>
<gene>
    <name evidence="1" type="primary">murT</name>
    <name evidence="4" type="ORF">FB555_001697</name>
</gene>